<evidence type="ECO:0000256" key="3">
    <source>
        <dbReference type="ARBA" id="ARBA00022692"/>
    </source>
</evidence>
<feature type="transmembrane region" description="Helical" evidence="6">
    <location>
        <begin position="285"/>
        <end position="304"/>
    </location>
</feature>
<evidence type="ECO:0000256" key="5">
    <source>
        <dbReference type="ARBA" id="ARBA00023136"/>
    </source>
</evidence>
<evidence type="ECO:0000256" key="2">
    <source>
        <dbReference type="ARBA" id="ARBA00022475"/>
    </source>
</evidence>
<evidence type="ECO:0000256" key="6">
    <source>
        <dbReference type="SAM" id="Phobius"/>
    </source>
</evidence>
<keyword evidence="5 6" id="KW-0472">Membrane</keyword>
<organism evidence="9 10">
    <name type="scientific">Puia dinghuensis</name>
    <dbReference type="NCBI Taxonomy" id="1792502"/>
    <lineage>
        <taxon>Bacteria</taxon>
        <taxon>Pseudomonadati</taxon>
        <taxon>Bacteroidota</taxon>
        <taxon>Chitinophagia</taxon>
        <taxon>Chitinophagales</taxon>
        <taxon>Chitinophagaceae</taxon>
        <taxon>Puia</taxon>
    </lineage>
</organism>
<dbReference type="InterPro" id="IPR050250">
    <property type="entry name" value="Macrolide_Exporter_MacB"/>
</dbReference>
<dbReference type="Pfam" id="PF02687">
    <property type="entry name" value="FtsX"/>
    <property type="match status" value="2"/>
</dbReference>
<feature type="transmembrane region" description="Helical" evidence="6">
    <location>
        <begin position="333"/>
        <end position="356"/>
    </location>
</feature>
<evidence type="ECO:0000313" key="10">
    <source>
        <dbReference type="Proteomes" id="UP000607559"/>
    </source>
</evidence>
<keyword evidence="4 6" id="KW-1133">Transmembrane helix</keyword>
<feature type="domain" description="ABC3 transporter permease C-terminal" evidence="7">
    <location>
        <begin position="673"/>
        <end position="786"/>
    </location>
</feature>
<dbReference type="AlphaFoldDB" id="A0A8J2XTW7"/>
<dbReference type="RefSeq" id="WP_229688908.1">
    <property type="nucleotide sequence ID" value="NZ_BMJC01000003.1"/>
</dbReference>
<evidence type="ECO:0000256" key="1">
    <source>
        <dbReference type="ARBA" id="ARBA00004651"/>
    </source>
</evidence>
<evidence type="ECO:0000259" key="8">
    <source>
        <dbReference type="Pfam" id="PF12704"/>
    </source>
</evidence>
<reference evidence="9" key="2">
    <citation type="submission" date="2020-09" db="EMBL/GenBank/DDBJ databases">
        <authorList>
            <person name="Sun Q."/>
            <person name="Zhou Y."/>
        </authorList>
    </citation>
    <scope>NUCLEOTIDE SEQUENCE</scope>
    <source>
        <strain evidence="9">CGMCC 1.15448</strain>
    </source>
</reference>
<evidence type="ECO:0000313" key="9">
    <source>
        <dbReference type="EMBL" id="GGB02861.1"/>
    </source>
</evidence>
<feature type="transmembrane region" description="Helical" evidence="6">
    <location>
        <begin position="25"/>
        <end position="45"/>
    </location>
</feature>
<protein>
    <submittedName>
        <fullName evidence="9">ABC transporter permease</fullName>
    </submittedName>
</protein>
<feature type="transmembrane region" description="Helical" evidence="6">
    <location>
        <begin position="670"/>
        <end position="694"/>
    </location>
</feature>
<dbReference type="InterPro" id="IPR025857">
    <property type="entry name" value="MacB_PCD"/>
</dbReference>
<dbReference type="Pfam" id="PF12704">
    <property type="entry name" value="MacB_PCD"/>
    <property type="match status" value="1"/>
</dbReference>
<gene>
    <name evidence="9" type="ORF">GCM10011511_27670</name>
</gene>
<evidence type="ECO:0000259" key="7">
    <source>
        <dbReference type="Pfam" id="PF02687"/>
    </source>
</evidence>
<name>A0A8J2XTW7_9BACT</name>
<feature type="transmembrane region" description="Helical" evidence="6">
    <location>
        <begin position="757"/>
        <end position="779"/>
    </location>
</feature>
<dbReference type="GO" id="GO:0005886">
    <property type="term" value="C:plasma membrane"/>
    <property type="evidence" value="ECO:0007669"/>
    <property type="project" value="UniProtKB-SubCell"/>
</dbReference>
<feature type="transmembrane region" description="Helical" evidence="6">
    <location>
        <begin position="376"/>
        <end position="399"/>
    </location>
</feature>
<proteinExistence type="predicted"/>
<dbReference type="InterPro" id="IPR003838">
    <property type="entry name" value="ABC3_permease_C"/>
</dbReference>
<keyword evidence="3 6" id="KW-0812">Transmembrane</keyword>
<dbReference type="GO" id="GO:0022857">
    <property type="term" value="F:transmembrane transporter activity"/>
    <property type="evidence" value="ECO:0007669"/>
    <property type="project" value="TreeGrafter"/>
</dbReference>
<sequence>MPSYMLHNFFKVTLRTLWRNKDFSAINILGLAIGMAAAMLIGLWVQQEISFDRFHAKKDRLYLVYSRELGNGNLDVWPRASTMLSAELKKNYPEVEDAIRYRNVFFLVTEGEKHFNLEGAFTDSGFLSMFSFPLLQGDPKTALNSGQGIVLTAKLAKSLFGNEDAMGKMVRIESKDVFKVTGVLKDLPTNTEFNFQYLLPWAYVDRLKWDIPNWGTTNAQAYVLLKSGASHDAFDAKIKDIVKTHVTDANGAGRETFTQPISRMHLYSKAENGQLVTGQITTVRLFIIIGIFILLIACVNFMNLSTARSEKRSREVGIRKVVGARKSALITQFIGESILLTAFGFVLALAIVQLSLGSFNQVINSSLAIDYADPLFWLAALAFVLFTGIVAGSYPAFFLSSSKPSSVLKGAVSSINTLLTPRKVLVVFQFTFAIVLITGTLIVRQQLSYVHSRDAGYDRDRLVFAFSQGGNYTHYDLIRHDLLASGAAIAVTRTFSPITRLWGTVTGFSWPGSTPTDTKTYFQQFAADAGFVRTTGTRLVQGRDIDIRTYPTDSTALLLNESAVKAMRLTDPIGKIVTDEGGGRYHIVGVIKDFIIESPYDPIQPMLIQGLQTDYPVIHYRLNPANSIADDLAKAEKIFKQYNPQYPFEYNFVDEAYNDKFRTEQQEGTLGTLFAALAIFISCLGLFGLAIHMAENRRKEIGIRKVLGASVAGIAVLLSGDFVKLVLVAVVIATPIAWYAMNNWLQGFNYRIALTGWIFLVSGTLAVVIALLTVGYQAVRAAIANPVRSLRSE</sequence>
<dbReference type="EMBL" id="BMJC01000003">
    <property type="protein sequence ID" value="GGB02861.1"/>
    <property type="molecule type" value="Genomic_DNA"/>
</dbReference>
<keyword evidence="10" id="KW-1185">Reference proteome</keyword>
<keyword evidence="2" id="KW-1003">Cell membrane</keyword>
<feature type="transmembrane region" description="Helical" evidence="6">
    <location>
        <begin position="706"/>
        <end position="737"/>
    </location>
</feature>
<dbReference type="PANTHER" id="PTHR30572">
    <property type="entry name" value="MEMBRANE COMPONENT OF TRANSPORTER-RELATED"/>
    <property type="match status" value="1"/>
</dbReference>
<comment type="subcellular location">
    <subcellularLocation>
        <location evidence="1">Cell membrane</location>
        <topology evidence="1">Multi-pass membrane protein</topology>
    </subcellularLocation>
</comment>
<dbReference type="PANTHER" id="PTHR30572:SF18">
    <property type="entry name" value="ABC-TYPE MACROLIDE FAMILY EXPORT SYSTEM PERMEASE COMPONENT 2"/>
    <property type="match status" value="1"/>
</dbReference>
<feature type="domain" description="ABC3 transporter permease C-terminal" evidence="7">
    <location>
        <begin position="287"/>
        <end position="402"/>
    </location>
</feature>
<dbReference type="Proteomes" id="UP000607559">
    <property type="component" value="Unassembled WGS sequence"/>
</dbReference>
<feature type="transmembrane region" description="Helical" evidence="6">
    <location>
        <begin position="424"/>
        <end position="443"/>
    </location>
</feature>
<accession>A0A8J2XTW7</accession>
<reference evidence="9" key="1">
    <citation type="journal article" date="2014" name="Int. J. Syst. Evol. Microbiol.">
        <title>Complete genome sequence of Corynebacterium casei LMG S-19264T (=DSM 44701T), isolated from a smear-ripened cheese.</title>
        <authorList>
            <consortium name="US DOE Joint Genome Institute (JGI-PGF)"/>
            <person name="Walter F."/>
            <person name="Albersmeier A."/>
            <person name="Kalinowski J."/>
            <person name="Ruckert C."/>
        </authorList>
    </citation>
    <scope>NUCLEOTIDE SEQUENCE</scope>
    <source>
        <strain evidence="9">CGMCC 1.15448</strain>
    </source>
</reference>
<evidence type="ECO:0000256" key="4">
    <source>
        <dbReference type="ARBA" id="ARBA00022989"/>
    </source>
</evidence>
<feature type="domain" description="MacB-like periplasmic core" evidence="8">
    <location>
        <begin position="24"/>
        <end position="240"/>
    </location>
</feature>
<comment type="caution">
    <text evidence="9">The sequence shown here is derived from an EMBL/GenBank/DDBJ whole genome shotgun (WGS) entry which is preliminary data.</text>
</comment>